<keyword evidence="3 5" id="KW-1133">Transmembrane helix</keyword>
<feature type="transmembrane region" description="Helical" evidence="5">
    <location>
        <begin position="39"/>
        <end position="58"/>
    </location>
</feature>
<feature type="transmembrane region" description="Helical" evidence="5">
    <location>
        <begin position="79"/>
        <end position="101"/>
    </location>
</feature>
<feature type="transmembrane region" description="Helical" evidence="5">
    <location>
        <begin position="7"/>
        <end position="27"/>
    </location>
</feature>
<keyword evidence="4 5" id="KW-0472">Membrane</keyword>
<feature type="transmembrane region" description="Helical" evidence="5">
    <location>
        <begin position="159"/>
        <end position="177"/>
    </location>
</feature>
<evidence type="ECO:0000313" key="8">
    <source>
        <dbReference type="Proteomes" id="UP000051587"/>
    </source>
</evidence>
<gene>
    <name evidence="7" type="ORF">TG4357_03000</name>
</gene>
<protein>
    <submittedName>
        <fullName evidence="7">Ferric reductase like transmembrane component</fullName>
    </submittedName>
</protein>
<keyword evidence="8" id="KW-1185">Reference proteome</keyword>
<evidence type="ECO:0000256" key="4">
    <source>
        <dbReference type="ARBA" id="ARBA00023136"/>
    </source>
</evidence>
<dbReference type="OrthoDB" id="9801223at2"/>
<proteinExistence type="predicted"/>
<evidence type="ECO:0000256" key="1">
    <source>
        <dbReference type="ARBA" id="ARBA00004141"/>
    </source>
</evidence>
<evidence type="ECO:0000313" key="7">
    <source>
        <dbReference type="EMBL" id="CUH67425.1"/>
    </source>
</evidence>
<accession>A0A0P1G1C4</accession>
<dbReference type="AlphaFoldDB" id="A0A0P1G1C4"/>
<keyword evidence="2 5" id="KW-0812">Transmembrane</keyword>
<dbReference type="EMBL" id="CYSA01000026">
    <property type="protein sequence ID" value="CUH67425.1"/>
    <property type="molecule type" value="Genomic_DNA"/>
</dbReference>
<dbReference type="STRING" id="53501.SAMN04488043_101259"/>
<feature type="domain" description="Ferric oxidoreductase" evidence="6">
    <location>
        <begin position="45"/>
        <end position="171"/>
    </location>
</feature>
<sequence length="225" mass="25014">MNFSGKTYTFIAALAVFIGLPLLFYALGEAPRRSILKESFSLITLLAVSLMVGQFFLARSNATLLNLFKPPQIQKVHKYIAYSAVGVIFLHPVLIVLPRYFEGGVKPWDAFLTMITTFDSLGILLGLFAWGAMLVLGVTAYFRKKLIPHFSARYRGWRYFHGGLAVAFIIAALWHAIELGRHTDIAMSAFFVILTLIGFALLAKLYWGAMPKKPHTPPISEGATT</sequence>
<organism evidence="7 8">
    <name type="scientific">Thalassovita gelatinovora</name>
    <name type="common">Thalassobius gelatinovorus</name>
    <dbReference type="NCBI Taxonomy" id="53501"/>
    <lineage>
        <taxon>Bacteria</taxon>
        <taxon>Pseudomonadati</taxon>
        <taxon>Pseudomonadota</taxon>
        <taxon>Alphaproteobacteria</taxon>
        <taxon>Rhodobacterales</taxon>
        <taxon>Roseobacteraceae</taxon>
        <taxon>Thalassovita</taxon>
    </lineage>
</organism>
<feature type="transmembrane region" description="Helical" evidence="5">
    <location>
        <begin position="189"/>
        <end position="207"/>
    </location>
</feature>
<dbReference type="Pfam" id="PF01794">
    <property type="entry name" value="Ferric_reduct"/>
    <property type="match status" value="1"/>
</dbReference>
<feature type="transmembrane region" description="Helical" evidence="5">
    <location>
        <begin position="121"/>
        <end position="138"/>
    </location>
</feature>
<dbReference type="Proteomes" id="UP000051587">
    <property type="component" value="Unassembled WGS sequence"/>
</dbReference>
<name>A0A0P1G1C4_THAGE</name>
<evidence type="ECO:0000259" key="6">
    <source>
        <dbReference type="Pfam" id="PF01794"/>
    </source>
</evidence>
<evidence type="ECO:0000256" key="2">
    <source>
        <dbReference type="ARBA" id="ARBA00022692"/>
    </source>
</evidence>
<comment type="subcellular location">
    <subcellularLocation>
        <location evidence="1">Membrane</location>
        <topology evidence="1">Multi-pass membrane protein</topology>
    </subcellularLocation>
</comment>
<reference evidence="7 8" key="1">
    <citation type="submission" date="2015-09" db="EMBL/GenBank/DDBJ databases">
        <authorList>
            <consortium name="Swine Surveillance"/>
        </authorList>
    </citation>
    <scope>NUCLEOTIDE SEQUENCE [LARGE SCALE GENOMIC DNA]</scope>
    <source>
        <strain evidence="7 8">CECT 4357</strain>
    </source>
</reference>
<evidence type="ECO:0000256" key="3">
    <source>
        <dbReference type="ARBA" id="ARBA00022989"/>
    </source>
</evidence>
<dbReference type="GO" id="GO:0016020">
    <property type="term" value="C:membrane"/>
    <property type="evidence" value="ECO:0007669"/>
    <property type="project" value="UniProtKB-SubCell"/>
</dbReference>
<dbReference type="RefSeq" id="WP_058263699.1">
    <property type="nucleotide sequence ID" value="NZ_CP051181.1"/>
</dbReference>
<evidence type="ECO:0000256" key="5">
    <source>
        <dbReference type="SAM" id="Phobius"/>
    </source>
</evidence>
<dbReference type="InterPro" id="IPR013130">
    <property type="entry name" value="Fe3_Rdtase_TM_dom"/>
</dbReference>